<dbReference type="AlphaFoldDB" id="A0AAQ4ECF0"/>
<keyword evidence="5" id="KW-0479">Metal-binding</keyword>
<dbReference type="GO" id="GO:0005634">
    <property type="term" value="C:nucleus"/>
    <property type="evidence" value="ECO:0007669"/>
    <property type="project" value="UniProtKB-SubCell"/>
</dbReference>
<comment type="cofactor">
    <cofactor evidence="1">
        <name>a divalent metal cation</name>
        <dbReference type="ChEBI" id="CHEBI:60240"/>
    </cofactor>
</comment>
<dbReference type="EMBL" id="JARKHS020018292">
    <property type="protein sequence ID" value="KAK8772449.1"/>
    <property type="molecule type" value="Genomic_DNA"/>
</dbReference>
<organism evidence="9 10">
    <name type="scientific">Amblyomma americanum</name>
    <name type="common">Lone star tick</name>
    <dbReference type="NCBI Taxonomy" id="6943"/>
    <lineage>
        <taxon>Eukaryota</taxon>
        <taxon>Metazoa</taxon>
        <taxon>Ecdysozoa</taxon>
        <taxon>Arthropoda</taxon>
        <taxon>Chelicerata</taxon>
        <taxon>Arachnida</taxon>
        <taxon>Acari</taxon>
        <taxon>Parasitiformes</taxon>
        <taxon>Ixodida</taxon>
        <taxon>Ixodoidea</taxon>
        <taxon>Ixodidae</taxon>
        <taxon>Amblyomminae</taxon>
        <taxon>Amblyomma</taxon>
    </lineage>
</organism>
<dbReference type="GO" id="GO:0016787">
    <property type="term" value="F:hydrolase activity"/>
    <property type="evidence" value="ECO:0007669"/>
    <property type="project" value="UniProtKB-KW"/>
</dbReference>
<sequence length="424" mass="47923">MEAESAAAVATAALVILELLEEPPAKKPRTSWVSPWLQRRKQQGAYENLMRELALEDSENYRRWIRMDTATFEELLGEVRPHITKKDTPFREAIQAGERLAITLRYLATGNSEMSLQFAFYVAHNTISGIISEVSQAIYRVLKPKVLKAPTCHDEWLQIAQGFQELWQFPHCIGALDGKHVVITPPPGSGAAYRNYKGTFSIVLMALVDADLNFIFADVGKNGRLNDSGVWTEAKLRLRIESDPTCLPPPEQLPNSCTSAPYVIVGDEGFGLKPYLMRPYPVAELQHEKRIFNYRLSRARRTAENAFGILASRWQIYRAPMRHKPLKAVQLVLATVALHNYLRSRGASRQLYTPPESLDVEDVLTGHVHQGSWRDRADPCGAMKPLSKTGGNCSRSARETREVFKSYFCNEGQVSWQWKLVSRP</sequence>
<dbReference type="PANTHER" id="PTHR22930:SF269">
    <property type="entry name" value="NUCLEASE HARBI1-LIKE PROTEIN"/>
    <property type="match status" value="1"/>
</dbReference>
<dbReference type="Proteomes" id="UP001321473">
    <property type="component" value="Unassembled WGS sequence"/>
</dbReference>
<comment type="caution">
    <text evidence="9">The sequence shown here is derived from an EMBL/GenBank/DDBJ whole genome shotgun (WGS) entry which is preliminary data.</text>
</comment>
<reference evidence="9 10" key="1">
    <citation type="journal article" date="2023" name="Arcadia Sci">
        <title>De novo assembly of a long-read Amblyomma americanum tick genome.</title>
        <authorList>
            <person name="Chou S."/>
            <person name="Poskanzer K.E."/>
            <person name="Rollins M."/>
            <person name="Thuy-Boun P.S."/>
        </authorList>
    </citation>
    <scope>NUCLEOTIDE SEQUENCE [LARGE SCALE GENOMIC DNA]</scope>
    <source>
        <strain evidence="9">F_SG_1</strain>
        <tissue evidence="9">Salivary glands</tissue>
    </source>
</reference>
<evidence type="ECO:0000256" key="4">
    <source>
        <dbReference type="ARBA" id="ARBA00022722"/>
    </source>
</evidence>
<evidence type="ECO:0000256" key="7">
    <source>
        <dbReference type="ARBA" id="ARBA00023242"/>
    </source>
</evidence>
<evidence type="ECO:0000259" key="8">
    <source>
        <dbReference type="Pfam" id="PF13359"/>
    </source>
</evidence>
<comment type="subcellular location">
    <subcellularLocation>
        <location evidence="2">Nucleus</location>
    </subcellularLocation>
</comment>
<evidence type="ECO:0000256" key="5">
    <source>
        <dbReference type="ARBA" id="ARBA00022723"/>
    </source>
</evidence>
<dbReference type="PANTHER" id="PTHR22930">
    <property type="match status" value="1"/>
</dbReference>
<dbReference type="InterPro" id="IPR027806">
    <property type="entry name" value="HARBI1_dom"/>
</dbReference>
<evidence type="ECO:0000256" key="1">
    <source>
        <dbReference type="ARBA" id="ARBA00001968"/>
    </source>
</evidence>
<evidence type="ECO:0000313" key="10">
    <source>
        <dbReference type="Proteomes" id="UP001321473"/>
    </source>
</evidence>
<evidence type="ECO:0000313" key="9">
    <source>
        <dbReference type="EMBL" id="KAK8772449.1"/>
    </source>
</evidence>
<keyword evidence="6" id="KW-0378">Hydrolase</keyword>
<accession>A0AAQ4ECF0</accession>
<keyword evidence="4" id="KW-0540">Nuclease</keyword>
<dbReference type="InterPro" id="IPR045249">
    <property type="entry name" value="HARBI1-like"/>
</dbReference>
<protein>
    <recommendedName>
        <fullName evidence="8">DDE Tnp4 domain-containing protein</fullName>
    </recommendedName>
</protein>
<comment type="similarity">
    <text evidence="3">Belongs to the HARBI1 family.</text>
</comment>
<proteinExistence type="inferred from homology"/>
<dbReference type="GO" id="GO:0004518">
    <property type="term" value="F:nuclease activity"/>
    <property type="evidence" value="ECO:0007669"/>
    <property type="project" value="UniProtKB-KW"/>
</dbReference>
<dbReference type="GO" id="GO:0046872">
    <property type="term" value="F:metal ion binding"/>
    <property type="evidence" value="ECO:0007669"/>
    <property type="project" value="UniProtKB-KW"/>
</dbReference>
<evidence type="ECO:0000256" key="3">
    <source>
        <dbReference type="ARBA" id="ARBA00006958"/>
    </source>
</evidence>
<keyword evidence="7" id="KW-0539">Nucleus</keyword>
<evidence type="ECO:0000256" key="2">
    <source>
        <dbReference type="ARBA" id="ARBA00004123"/>
    </source>
</evidence>
<feature type="domain" description="DDE Tnp4" evidence="8">
    <location>
        <begin position="176"/>
        <end position="340"/>
    </location>
</feature>
<evidence type="ECO:0000256" key="6">
    <source>
        <dbReference type="ARBA" id="ARBA00022801"/>
    </source>
</evidence>
<dbReference type="Pfam" id="PF13359">
    <property type="entry name" value="DDE_Tnp_4"/>
    <property type="match status" value="1"/>
</dbReference>
<keyword evidence="10" id="KW-1185">Reference proteome</keyword>
<name>A0AAQ4ECF0_AMBAM</name>
<gene>
    <name evidence="9" type="ORF">V5799_024307</name>
</gene>